<dbReference type="PANTHER" id="PTHR35046:SF9">
    <property type="entry name" value="RNA-DIRECTED DNA POLYMERASE"/>
    <property type="match status" value="1"/>
</dbReference>
<dbReference type="SUPFAM" id="SSF56672">
    <property type="entry name" value="DNA/RNA polymerases"/>
    <property type="match status" value="1"/>
</dbReference>
<sequence length="99" mass="11163">MSFGLTNAPSTFMRPINHVLRSLKGCLVGSDGVNVDNEKVKVIQSWPTPQSMSDVISTYLIYSSYDEELYASVKALQVRKDYLLPKEFVVHNDHDLSNI</sequence>
<dbReference type="EMBL" id="QJKJ01001070">
    <property type="protein sequence ID" value="RDY09358.1"/>
    <property type="molecule type" value="Genomic_DNA"/>
</dbReference>
<dbReference type="Proteomes" id="UP000257109">
    <property type="component" value="Unassembled WGS sequence"/>
</dbReference>
<evidence type="ECO:0000313" key="1">
    <source>
        <dbReference type="EMBL" id="RDY09358.1"/>
    </source>
</evidence>
<dbReference type="PANTHER" id="PTHR35046">
    <property type="entry name" value="ZINC KNUCKLE (CCHC-TYPE) FAMILY PROTEIN"/>
    <property type="match status" value="1"/>
</dbReference>
<keyword evidence="2" id="KW-1185">Reference proteome</keyword>
<evidence type="ECO:0000313" key="2">
    <source>
        <dbReference type="Proteomes" id="UP000257109"/>
    </source>
</evidence>
<dbReference type="InterPro" id="IPR043502">
    <property type="entry name" value="DNA/RNA_pol_sf"/>
</dbReference>
<accession>A0A371I2W4</accession>
<gene>
    <name evidence="1" type="ORF">CR513_06275</name>
</gene>
<comment type="caution">
    <text evidence="1">The sequence shown here is derived from an EMBL/GenBank/DDBJ whole genome shotgun (WGS) entry which is preliminary data.</text>
</comment>
<feature type="non-terminal residue" evidence="1">
    <location>
        <position position="1"/>
    </location>
</feature>
<protein>
    <submittedName>
        <fullName evidence="1">Uncharacterized protein</fullName>
    </submittedName>
</protein>
<dbReference type="OrthoDB" id="437338at2759"/>
<organism evidence="1 2">
    <name type="scientific">Mucuna pruriens</name>
    <name type="common">Velvet bean</name>
    <name type="synonym">Dolichos pruriens</name>
    <dbReference type="NCBI Taxonomy" id="157652"/>
    <lineage>
        <taxon>Eukaryota</taxon>
        <taxon>Viridiplantae</taxon>
        <taxon>Streptophyta</taxon>
        <taxon>Embryophyta</taxon>
        <taxon>Tracheophyta</taxon>
        <taxon>Spermatophyta</taxon>
        <taxon>Magnoliopsida</taxon>
        <taxon>eudicotyledons</taxon>
        <taxon>Gunneridae</taxon>
        <taxon>Pentapetalae</taxon>
        <taxon>rosids</taxon>
        <taxon>fabids</taxon>
        <taxon>Fabales</taxon>
        <taxon>Fabaceae</taxon>
        <taxon>Papilionoideae</taxon>
        <taxon>50 kb inversion clade</taxon>
        <taxon>NPAAA clade</taxon>
        <taxon>indigoferoid/millettioid clade</taxon>
        <taxon>Phaseoleae</taxon>
        <taxon>Mucuna</taxon>
    </lineage>
</organism>
<name>A0A371I2W4_MUCPR</name>
<dbReference type="AlphaFoldDB" id="A0A371I2W4"/>
<proteinExistence type="predicted"/>
<reference evidence="1" key="1">
    <citation type="submission" date="2018-05" db="EMBL/GenBank/DDBJ databases">
        <title>Draft genome of Mucuna pruriens seed.</title>
        <authorList>
            <person name="Nnadi N.E."/>
            <person name="Vos R."/>
            <person name="Hasami M.H."/>
            <person name="Devisetty U.K."/>
            <person name="Aguiy J.C."/>
        </authorList>
    </citation>
    <scope>NUCLEOTIDE SEQUENCE [LARGE SCALE GENOMIC DNA]</scope>
    <source>
        <strain evidence="1">JCA_2017</strain>
    </source>
</reference>